<gene>
    <name evidence="13" type="primary">LOC111007299</name>
</gene>
<keyword evidence="7" id="KW-1015">Disulfide bond</keyword>
<accession>A0A6J1C4G1</accession>
<dbReference type="GO" id="GO:0016762">
    <property type="term" value="F:xyloglucan:xyloglucosyl transferase activity"/>
    <property type="evidence" value="ECO:0007669"/>
    <property type="project" value="UniProtKB-EC"/>
</dbReference>
<protein>
    <recommendedName>
        <fullName evidence="10">Xyloglucan endotransglucosylase/hydrolase</fullName>
        <ecNumber evidence="10">2.4.1.207</ecNumber>
    </recommendedName>
</protein>
<keyword evidence="3 10" id="KW-0964">Secreted</keyword>
<dbReference type="CDD" id="cd02176">
    <property type="entry name" value="GH16_XET"/>
    <property type="match status" value="1"/>
</dbReference>
<keyword evidence="10" id="KW-0961">Cell wall biogenesis/degradation</keyword>
<keyword evidence="12" id="KW-1185">Reference proteome</keyword>
<reference evidence="13" key="1">
    <citation type="submission" date="2025-08" db="UniProtKB">
        <authorList>
            <consortium name="RefSeq"/>
        </authorList>
    </citation>
    <scope>IDENTIFICATION</scope>
    <source>
        <strain evidence="13">OHB3-1</strain>
    </source>
</reference>
<evidence type="ECO:0000256" key="4">
    <source>
        <dbReference type="ARBA" id="ARBA00022679"/>
    </source>
</evidence>
<dbReference type="GO" id="GO:0048046">
    <property type="term" value="C:apoplast"/>
    <property type="evidence" value="ECO:0007669"/>
    <property type="project" value="UniProtKB-SubCell"/>
</dbReference>
<evidence type="ECO:0000313" key="13">
    <source>
        <dbReference type="RefSeq" id="XP_022135303.1"/>
    </source>
</evidence>
<name>A0A6J1C4G1_MOMCH</name>
<dbReference type="Proteomes" id="UP000504603">
    <property type="component" value="Unplaced"/>
</dbReference>
<keyword evidence="8 10" id="KW-0326">Glycosidase</keyword>
<dbReference type="PANTHER" id="PTHR31062">
    <property type="entry name" value="XYLOGLUCAN ENDOTRANSGLUCOSYLASE/HYDROLASE PROTEIN 8-RELATED"/>
    <property type="match status" value="1"/>
</dbReference>
<keyword evidence="5" id="KW-0732">Signal</keyword>
<keyword evidence="2 10" id="KW-0052">Apoplast</keyword>
<evidence type="ECO:0000256" key="1">
    <source>
        <dbReference type="ARBA" id="ARBA00022512"/>
    </source>
</evidence>
<dbReference type="GO" id="GO:0004553">
    <property type="term" value="F:hydrolase activity, hydrolyzing O-glycosyl compounds"/>
    <property type="evidence" value="ECO:0007669"/>
    <property type="project" value="InterPro"/>
</dbReference>
<keyword evidence="1 10" id="KW-0134">Cell wall</keyword>
<sequence>MISSALMAASANFYEEVDQIWGDGRAQILKNGEVMSVSLDRTSGSCFRSRNQYLSAKMDLQIKLVPGNSAGTVTAFYVSSVGEFHDEIDFEFLGRVDGDPYILQTNMFIHGEGKRETQFFLWFDPTKDFHNYTILWTPLHIVLYVDGIPIRELKNKKETGAPFPLRQPMRLYGSLWNAESWATRGGAVKTDWTKAPFRAWFKNLRADGCLWSDHNGKSKSNCSSSSATWLSSSTLDYGSQRRMKWAQRNFMFYDYCNDTARFPQGLPPEC</sequence>
<feature type="active site" description="Nucleophile" evidence="9">
    <location>
        <position position="87"/>
    </location>
</feature>
<dbReference type="OrthoDB" id="4781at2759"/>
<dbReference type="SUPFAM" id="SSF49899">
    <property type="entry name" value="Concanavalin A-like lectins/glucanases"/>
    <property type="match status" value="1"/>
</dbReference>
<feature type="domain" description="GH16" evidence="11">
    <location>
        <begin position="7"/>
        <end position="201"/>
    </location>
</feature>
<evidence type="ECO:0000256" key="5">
    <source>
        <dbReference type="ARBA" id="ARBA00022729"/>
    </source>
</evidence>
<evidence type="ECO:0000256" key="3">
    <source>
        <dbReference type="ARBA" id="ARBA00022525"/>
    </source>
</evidence>
<dbReference type="AlphaFoldDB" id="A0A6J1C4G1"/>
<comment type="function">
    <text evidence="10">Catalyzes xyloglucan endohydrolysis (XEH) and/or endotransglycosylation (XET). Cleaves and religates xyloglucan polymers, an essential constituent of the primary cell wall, and thereby participates in cell wall construction of growing tissues.</text>
</comment>
<proteinExistence type="inferred from homology"/>
<evidence type="ECO:0000256" key="6">
    <source>
        <dbReference type="ARBA" id="ARBA00022801"/>
    </source>
</evidence>
<comment type="similarity">
    <text evidence="10">Belongs to the glycosyl hydrolase 16 family.</text>
</comment>
<dbReference type="InterPro" id="IPR044791">
    <property type="entry name" value="Beta-glucanase/XTH"/>
</dbReference>
<dbReference type="FunFam" id="2.60.120.200:FF:000025">
    <property type="entry name" value="Xyloglucan endotransglucosylase/hydrolase"/>
    <property type="match status" value="1"/>
</dbReference>
<dbReference type="InterPro" id="IPR016455">
    <property type="entry name" value="XTH"/>
</dbReference>
<feature type="active site" description="Proton donor" evidence="9">
    <location>
        <position position="91"/>
    </location>
</feature>
<evidence type="ECO:0000256" key="9">
    <source>
        <dbReference type="PIRSR" id="PIRSR005604-1"/>
    </source>
</evidence>
<comment type="PTM">
    <text evidence="10">Contains at least one intrachain disulfide bond essential for its enzymatic activity.</text>
</comment>
<organism evidence="12 13">
    <name type="scientific">Momordica charantia</name>
    <name type="common">Bitter gourd</name>
    <name type="synonym">Balsam pear</name>
    <dbReference type="NCBI Taxonomy" id="3673"/>
    <lineage>
        <taxon>Eukaryota</taxon>
        <taxon>Viridiplantae</taxon>
        <taxon>Streptophyta</taxon>
        <taxon>Embryophyta</taxon>
        <taxon>Tracheophyta</taxon>
        <taxon>Spermatophyta</taxon>
        <taxon>Magnoliopsida</taxon>
        <taxon>eudicotyledons</taxon>
        <taxon>Gunneridae</taxon>
        <taxon>Pentapetalae</taxon>
        <taxon>rosids</taxon>
        <taxon>fabids</taxon>
        <taxon>Cucurbitales</taxon>
        <taxon>Cucurbitaceae</taxon>
        <taxon>Momordiceae</taxon>
        <taxon>Momordica</taxon>
    </lineage>
</organism>
<keyword evidence="6 10" id="KW-0378">Hydrolase</keyword>
<dbReference type="PROSITE" id="PS51762">
    <property type="entry name" value="GH16_2"/>
    <property type="match status" value="1"/>
</dbReference>
<evidence type="ECO:0000259" key="11">
    <source>
        <dbReference type="PROSITE" id="PS51762"/>
    </source>
</evidence>
<keyword evidence="4 10" id="KW-0808">Transferase</keyword>
<evidence type="ECO:0000313" key="12">
    <source>
        <dbReference type="Proteomes" id="UP000504603"/>
    </source>
</evidence>
<comment type="subcellular location">
    <subcellularLocation>
        <location evidence="10">Secreted</location>
        <location evidence="10">Cell wall</location>
    </subcellularLocation>
    <subcellularLocation>
        <location evidence="10">Secreted</location>
        <location evidence="10">Extracellular space</location>
        <location evidence="10">Apoplast</location>
    </subcellularLocation>
</comment>
<dbReference type="EC" id="2.4.1.207" evidence="10"/>
<evidence type="ECO:0000256" key="2">
    <source>
        <dbReference type="ARBA" id="ARBA00022523"/>
    </source>
</evidence>
<evidence type="ECO:0000256" key="8">
    <source>
        <dbReference type="ARBA" id="ARBA00023295"/>
    </source>
</evidence>
<dbReference type="Gene3D" id="2.60.120.200">
    <property type="match status" value="1"/>
</dbReference>
<evidence type="ECO:0000256" key="7">
    <source>
        <dbReference type="ARBA" id="ARBA00023157"/>
    </source>
</evidence>
<evidence type="ECO:0000256" key="10">
    <source>
        <dbReference type="RuleBase" id="RU361120"/>
    </source>
</evidence>
<dbReference type="KEGG" id="mcha:111007299"/>
<dbReference type="RefSeq" id="XP_022135303.1">
    <property type="nucleotide sequence ID" value="XM_022279611.1"/>
</dbReference>
<dbReference type="GO" id="GO:0071555">
    <property type="term" value="P:cell wall organization"/>
    <property type="evidence" value="ECO:0007669"/>
    <property type="project" value="UniProtKB-KW"/>
</dbReference>
<dbReference type="GO" id="GO:0042546">
    <property type="term" value="P:cell wall biogenesis"/>
    <property type="evidence" value="ECO:0007669"/>
    <property type="project" value="InterPro"/>
</dbReference>
<dbReference type="InterPro" id="IPR000757">
    <property type="entry name" value="Beta-glucanase-like"/>
</dbReference>
<dbReference type="Pfam" id="PF06955">
    <property type="entry name" value="XET_C"/>
    <property type="match status" value="1"/>
</dbReference>
<dbReference type="Pfam" id="PF00722">
    <property type="entry name" value="Glyco_hydro_16"/>
    <property type="match status" value="1"/>
</dbReference>
<dbReference type="GO" id="GO:0010411">
    <property type="term" value="P:xyloglucan metabolic process"/>
    <property type="evidence" value="ECO:0007669"/>
    <property type="project" value="InterPro"/>
</dbReference>
<dbReference type="PIRSF" id="PIRSF005604">
    <property type="entry name" value="XET"/>
    <property type="match status" value="1"/>
</dbReference>
<dbReference type="InterPro" id="IPR013320">
    <property type="entry name" value="ConA-like_dom_sf"/>
</dbReference>
<dbReference type="GeneID" id="111007299"/>
<dbReference type="InterPro" id="IPR010713">
    <property type="entry name" value="XET_C"/>
</dbReference>